<sequence length="129" mass="15048">MKRDIENREDIEKLLEAFYQQATQDPSIGRFFTEVVPLDMQQHIPVIAGFWEAILFGSRTYSKNVMAVHQHIHQLSSIKKEHLDRWVQLFTQTVDRLFEGEKATLMKQRGASIATLMDIKLNYNQVGNK</sequence>
<feature type="binding site" description="distal binding residue" evidence="5">
    <location>
        <position position="69"/>
    </location>
    <ligand>
        <name>heme</name>
        <dbReference type="ChEBI" id="CHEBI:30413"/>
    </ligand>
    <ligandPart>
        <name>Fe</name>
        <dbReference type="ChEBI" id="CHEBI:18248"/>
    </ligandPart>
</feature>
<dbReference type="AlphaFoldDB" id="A0A172TZX2"/>
<dbReference type="InterPro" id="IPR009050">
    <property type="entry name" value="Globin-like_sf"/>
</dbReference>
<dbReference type="Proteomes" id="UP000077177">
    <property type="component" value="Chromosome"/>
</dbReference>
<evidence type="ECO:0000256" key="5">
    <source>
        <dbReference type="PIRSR" id="PIRSR601486-1"/>
    </source>
</evidence>
<reference evidence="6 7" key="2">
    <citation type="journal article" date="2016" name="Int. J. Syst. Evol. Microbiol.">
        <title>Flavisolibacter tropicus sp. nov., isolated from tropical soil.</title>
        <authorList>
            <person name="Lee J.J."/>
            <person name="Kang M.S."/>
            <person name="Kim G.S."/>
            <person name="Lee C.S."/>
            <person name="Lim S."/>
            <person name="Lee J."/>
            <person name="Roh S.H."/>
            <person name="Kang H."/>
            <person name="Ha J.M."/>
            <person name="Bae S."/>
            <person name="Jung H.Y."/>
            <person name="Kim M.K."/>
        </authorList>
    </citation>
    <scope>NUCLEOTIDE SEQUENCE [LARGE SCALE GENOMIC DNA]</scope>
    <source>
        <strain evidence="6 7">LCS9</strain>
    </source>
</reference>
<gene>
    <name evidence="6" type="ORF">SY85_20655</name>
</gene>
<evidence type="ECO:0000256" key="3">
    <source>
        <dbReference type="ARBA" id="ARBA00022723"/>
    </source>
</evidence>
<protein>
    <recommendedName>
        <fullName evidence="8">Sec-independent protein translocase TatC</fullName>
    </recommendedName>
</protein>
<dbReference type="Pfam" id="PF01152">
    <property type="entry name" value="Bac_globin"/>
    <property type="match status" value="1"/>
</dbReference>
<keyword evidence="1" id="KW-0813">Transport</keyword>
<accession>A0A172TZX2</accession>
<keyword evidence="4 5" id="KW-0408">Iron</keyword>
<reference evidence="7" key="1">
    <citation type="submission" date="2015-01" db="EMBL/GenBank/DDBJ databases">
        <title>Flavisolibacter sp./LCS9/ whole genome sequencing.</title>
        <authorList>
            <person name="Kim M.K."/>
            <person name="Srinivasan S."/>
            <person name="Lee J.-J."/>
        </authorList>
    </citation>
    <scope>NUCLEOTIDE SEQUENCE [LARGE SCALE GENOMIC DNA]</scope>
    <source>
        <strain evidence="7">LCS9</strain>
    </source>
</reference>
<evidence type="ECO:0008006" key="8">
    <source>
        <dbReference type="Google" id="ProtNLM"/>
    </source>
</evidence>
<dbReference type="OrthoDB" id="25954at2"/>
<dbReference type="KEGG" id="fla:SY85_20655"/>
<evidence type="ECO:0000256" key="1">
    <source>
        <dbReference type="ARBA" id="ARBA00022448"/>
    </source>
</evidence>
<evidence type="ECO:0000256" key="4">
    <source>
        <dbReference type="ARBA" id="ARBA00023004"/>
    </source>
</evidence>
<keyword evidence="2 5" id="KW-0349">Heme</keyword>
<dbReference type="Gene3D" id="1.10.490.10">
    <property type="entry name" value="Globins"/>
    <property type="match status" value="1"/>
</dbReference>
<organism evidence="6 7">
    <name type="scientific">Flavisolibacter tropicus</name>
    <dbReference type="NCBI Taxonomy" id="1492898"/>
    <lineage>
        <taxon>Bacteria</taxon>
        <taxon>Pseudomonadati</taxon>
        <taxon>Bacteroidota</taxon>
        <taxon>Chitinophagia</taxon>
        <taxon>Chitinophagales</taxon>
        <taxon>Chitinophagaceae</taxon>
        <taxon>Flavisolibacter</taxon>
    </lineage>
</organism>
<keyword evidence="3 5" id="KW-0479">Metal-binding</keyword>
<dbReference type="SUPFAM" id="SSF46458">
    <property type="entry name" value="Globin-like"/>
    <property type="match status" value="1"/>
</dbReference>
<dbReference type="InterPro" id="IPR012292">
    <property type="entry name" value="Globin/Proto"/>
</dbReference>
<evidence type="ECO:0000313" key="6">
    <source>
        <dbReference type="EMBL" id="ANE52532.1"/>
    </source>
</evidence>
<evidence type="ECO:0000313" key="7">
    <source>
        <dbReference type="Proteomes" id="UP000077177"/>
    </source>
</evidence>
<dbReference type="CDD" id="cd08916">
    <property type="entry name" value="TrHb3_P"/>
    <property type="match status" value="1"/>
</dbReference>
<dbReference type="GO" id="GO:0019825">
    <property type="term" value="F:oxygen binding"/>
    <property type="evidence" value="ECO:0007669"/>
    <property type="project" value="InterPro"/>
</dbReference>
<keyword evidence="7" id="KW-1185">Reference proteome</keyword>
<proteinExistence type="predicted"/>
<name>A0A172TZX2_9BACT</name>
<dbReference type="EMBL" id="CP011390">
    <property type="protein sequence ID" value="ANE52532.1"/>
    <property type="molecule type" value="Genomic_DNA"/>
</dbReference>
<dbReference type="GO" id="GO:0046872">
    <property type="term" value="F:metal ion binding"/>
    <property type="evidence" value="ECO:0007669"/>
    <property type="project" value="UniProtKB-KW"/>
</dbReference>
<evidence type="ECO:0000256" key="2">
    <source>
        <dbReference type="ARBA" id="ARBA00022617"/>
    </source>
</evidence>
<dbReference type="RefSeq" id="WP_066407181.1">
    <property type="nucleotide sequence ID" value="NZ_CP011390.1"/>
</dbReference>
<dbReference type="InterPro" id="IPR001486">
    <property type="entry name" value="Hemoglobin_trunc"/>
</dbReference>
<dbReference type="GO" id="GO:0020037">
    <property type="term" value="F:heme binding"/>
    <property type="evidence" value="ECO:0007669"/>
    <property type="project" value="InterPro"/>
</dbReference>
<dbReference type="STRING" id="1492898.SY85_20655"/>